<gene>
    <name evidence="1" type="ORF">BBI10_19605</name>
</gene>
<dbReference type="Proteomes" id="UP000095143">
    <property type="component" value="Unassembled WGS sequence"/>
</dbReference>
<dbReference type="OrthoDB" id="6893199at2"/>
<accession>A0A1C2DME1</accession>
<organism evidence="1 2">
    <name type="scientific">Pseudomonas graminis</name>
    <dbReference type="NCBI Taxonomy" id="158627"/>
    <lineage>
        <taxon>Bacteria</taxon>
        <taxon>Pseudomonadati</taxon>
        <taxon>Pseudomonadota</taxon>
        <taxon>Gammaproteobacteria</taxon>
        <taxon>Pseudomonadales</taxon>
        <taxon>Pseudomonadaceae</taxon>
        <taxon>Pseudomonas</taxon>
    </lineage>
</organism>
<comment type="caution">
    <text evidence="1">The sequence shown here is derived from an EMBL/GenBank/DDBJ whole genome shotgun (WGS) entry which is preliminary data.</text>
</comment>
<reference evidence="1 2" key="1">
    <citation type="submission" date="2016-08" db="EMBL/GenBank/DDBJ databases">
        <title>Whole genome sequence of Pseudomonas graminis strain UASWS1507, a potential biological control agent for agriculture.</title>
        <authorList>
            <person name="Crovadore J."/>
            <person name="Calmin G."/>
            <person name="Chablais R."/>
            <person name="Cochard B."/>
            <person name="Lefort F."/>
        </authorList>
    </citation>
    <scope>NUCLEOTIDE SEQUENCE [LARGE SCALE GENOMIC DNA]</scope>
    <source>
        <strain evidence="1 2">UASWS1507</strain>
    </source>
</reference>
<protein>
    <recommendedName>
        <fullName evidence="3">Lipoprotein</fullName>
    </recommendedName>
</protein>
<dbReference type="PROSITE" id="PS51257">
    <property type="entry name" value="PROKAR_LIPOPROTEIN"/>
    <property type="match status" value="1"/>
</dbReference>
<dbReference type="RefSeq" id="WP_065991279.1">
    <property type="nucleotide sequence ID" value="NZ_MDEN01000066.1"/>
</dbReference>
<proteinExistence type="predicted"/>
<evidence type="ECO:0000313" key="1">
    <source>
        <dbReference type="EMBL" id="OCX15927.1"/>
    </source>
</evidence>
<dbReference type="EMBL" id="MDEN01000066">
    <property type="protein sequence ID" value="OCX15927.1"/>
    <property type="molecule type" value="Genomic_DNA"/>
</dbReference>
<evidence type="ECO:0000313" key="2">
    <source>
        <dbReference type="Proteomes" id="UP000095143"/>
    </source>
</evidence>
<sequence>MKCITFEKLVITAVVAVSISGCGSIAQRTQSDSDLQEKAAFALNTSSDKITILSKSASLESVRFQVKSDKGIYNCYFTSVVVVNSDAICSGPVQGTVQSAQTQKEAAQPQNCNALLKAAKRC</sequence>
<name>A0A1C2DME1_9PSED</name>
<dbReference type="AlphaFoldDB" id="A0A1C2DME1"/>
<evidence type="ECO:0008006" key="3">
    <source>
        <dbReference type="Google" id="ProtNLM"/>
    </source>
</evidence>